<name>L2GYH6_VAVCU</name>
<evidence type="ECO:0000256" key="6">
    <source>
        <dbReference type="RuleBase" id="RU000586"/>
    </source>
</evidence>
<protein>
    <recommendedName>
        <fullName evidence="3 6">Glycylpeptide N-tetradecanoyltransferase</fullName>
        <ecNumber evidence="2 6">2.3.1.97</ecNumber>
    </recommendedName>
</protein>
<dbReference type="GO" id="GO:0004379">
    <property type="term" value="F:glycylpeptide N-tetradecanoyltransferase activity"/>
    <property type="evidence" value="ECO:0007669"/>
    <property type="project" value="UniProtKB-EC"/>
</dbReference>
<dbReference type="Pfam" id="PF02799">
    <property type="entry name" value="NMT_C"/>
    <property type="match status" value="1"/>
</dbReference>
<evidence type="ECO:0000256" key="5">
    <source>
        <dbReference type="ARBA" id="ARBA00023315"/>
    </source>
</evidence>
<evidence type="ECO:0000256" key="4">
    <source>
        <dbReference type="ARBA" id="ARBA00022679"/>
    </source>
</evidence>
<dbReference type="InParanoid" id="L2GYH6"/>
<dbReference type="Proteomes" id="UP000011081">
    <property type="component" value="Unassembled WGS sequence"/>
</dbReference>
<dbReference type="InterPro" id="IPR000182">
    <property type="entry name" value="GNAT_dom"/>
</dbReference>
<dbReference type="InterPro" id="IPR022677">
    <property type="entry name" value="NMT_C"/>
</dbReference>
<dbReference type="STRING" id="948595.L2GYH6"/>
<organism evidence="9 10">
    <name type="scientific">Vavraia culicis (isolate floridensis)</name>
    <name type="common">Microsporidian parasite</name>
    <dbReference type="NCBI Taxonomy" id="948595"/>
    <lineage>
        <taxon>Eukaryota</taxon>
        <taxon>Fungi</taxon>
        <taxon>Fungi incertae sedis</taxon>
        <taxon>Microsporidia</taxon>
        <taxon>Pleistophoridae</taxon>
        <taxon>Vavraia</taxon>
    </lineage>
</organism>
<dbReference type="AlphaFoldDB" id="L2GYH6"/>
<dbReference type="InterPro" id="IPR000903">
    <property type="entry name" value="NMT"/>
</dbReference>
<proteinExistence type="inferred from homology"/>
<dbReference type="GO" id="GO:0005737">
    <property type="term" value="C:cytoplasm"/>
    <property type="evidence" value="ECO:0007669"/>
    <property type="project" value="TreeGrafter"/>
</dbReference>
<comment type="catalytic activity">
    <reaction evidence="6">
        <text>N-terminal glycyl-[protein] + tetradecanoyl-CoA = N-tetradecanoylglycyl-[protein] + CoA + H(+)</text>
        <dbReference type="Rhea" id="RHEA:15521"/>
        <dbReference type="Rhea" id="RHEA-COMP:12666"/>
        <dbReference type="Rhea" id="RHEA-COMP:12667"/>
        <dbReference type="ChEBI" id="CHEBI:15378"/>
        <dbReference type="ChEBI" id="CHEBI:57287"/>
        <dbReference type="ChEBI" id="CHEBI:57385"/>
        <dbReference type="ChEBI" id="CHEBI:64723"/>
        <dbReference type="ChEBI" id="CHEBI:133050"/>
        <dbReference type="EC" id="2.3.1.97"/>
    </reaction>
</comment>
<dbReference type="FunCoup" id="L2GYH6">
    <property type="interactions" value="232"/>
</dbReference>
<dbReference type="GeneID" id="19878108"/>
<evidence type="ECO:0000313" key="10">
    <source>
        <dbReference type="Proteomes" id="UP000011081"/>
    </source>
</evidence>
<dbReference type="SUPFAM" id="SSF55729">
    <property type="entry name" value="Acyl-CoA N-acyltransferases (Nat)"/>
    <property type="match status" value="2"/>
</dbReference>
<sequence>MTKEHKFWETQPVAINASNESIAVLKNVRKTPFELPFGLRFVCARPDEYKDIYEFLYSNYIEDGTDSFRLVYSYDFLCWEFRGKRTCADYCVLVKDDEKIVGFIFAKEHDVVINGNKLVIVSVNYLCIHKTLRGKNLAPVMIKEIQRRVNLKGISSAIFTGAMNLPFSICRVQYWHKILDCEYLMSCNYVNYFVSYERCISKRCRRAHSGDLAEIERLNGELSSFALFEKFDSDLLACDESIMQFYVLEDCDTGGTRQNTLQAFGSFYFLNSLATKSGKEMKAVCLMHLVGPAKEVLLREMIDIAYEQGAHVFNALGVAGRESMFDDLGFLRGTGWLNYYLFNYSTLPMVGSEVSLILF</sequence>
<comment type="function">
    <text evidence="6">Adds a myristoyl group to the N-terminal glycine residue of certain cellular proteins.</text>
</comment>
<dbReference type="InterPro" id="IPR022676">
    <property type="entry name" value="NMT_N"/>
</dbReference>
<dbReference type="Pfam" id="PF01233">
    <property type="entry name" value="NMT"/>
    <property type="match status" value="1"/>
</dbReference>
<accession>L2GYH6</accession>
<dbReference type="EMBL" id="GL877405">
    <property type="protein sequence ID" value="ELA48382.1"/>
    <property type="molecule type" value="Genomic_DNA"/>
</dbReference>
<feature type="domain" description="N-acetyltransferase" evidence="8">
    <location>
        <begin position="39"/>
        <end position="190"/>
    </location>
</feature>
<dbReference type="OMA" id="CPAMESE"/>
<evidence type="ECO:0000313" key="9">
    <source>
        <dbReference type="EMBL" id="ELA48382.1"/>
    </source>
</evidence>
<keyword evidence="10" id="KW-1185">Reference proteome</keyword>
<keyword evidence="5 6" id="KW-0012">Acyltransferase</keyword>
<evidence type="ECO:0000256" key="1">
    <source>
        <dbReference type="ARBA" id="ARBA00009469"/>
    </source>
</evidence>
<dbReference type="RefSeq" id="XP_008073237.1">
    <property type="nucleotide sequence ID" value="XM_008075046.1"/>
</dbReference>
<comment type="similarity">
    <text evidence="1 7">Belongs to the NMT family.</text>
</comment>
<dbReference type="PROSITE" id="PS51186">
    <property type="entry name" value="GNAT"/>
    <property type="match status" value="1"/>
</dbReference>
<evidence type="ECO:0000256" key="2">
    <source>
        <dbReference type="ARBA" id="ARBA00012923"/>
    </source>
</evidence>
<dbReference type="EC" id="2.3.1.97" evidence="2 6"/>
<reference evidence="10" key="1">
    <citation type="submission" date="2011-03" db="EMBL/GenBank/DDBJ databases">
        <title>The genome sequence of Vavraia culicis strain floridensis.</title>
        <authorList>
            <consortium name="The Broad Institute Genome Sequencing Platform"/>
            <person name="Cuomo C."/>
            <person name="Becnel J."/>
            <person name="Sanscrainte N."/>
            <person name="Young S.K."/>
            <person name="Zeng Q."/>
            <person name="Gargeya S."/>
            <person name="Fitzgerald M."/>
            <person name="Haas B."/>
            <person name="Abouelleil A."/>
            <person name="Alvarado L."/>
            <person name="Arachchi H.M."/>
            <person name="Berlin A."/>
            <person name="Chapman S.B."/>
            <person name="Gearin G."/>
            <person name="Goldberg J."/>
            <person name="Griggs A."/>
            <person name="Gujja S."/>
            <person name="Hansen M."/>
            <person name="Heiman D."/>
            <person name="Howarth C."/>
            <person name="Larimer J."/>
            <person name="Lui A."/>
            <person name="MacDonald P.J.P."/>
            <person name="McCowen C."/>
            <person name="Montmayeur A."/>
            <person name="Murphy C."/>
            <person name="Neiman D."/>
            <person name="Pearson M."/>
            <person name="Priest M."/>
            <person name="Roberts A."/>
            <person name="Saif S."/>
            <person name="Shea T."/>
            <person name="Sisk P."/>
            <person name="Stolte C."/>
            <person name="Sykes S."/>
            <person name="Wortman J."/>
            <person name="Nusbaum C."/>
            <person name="Birren B."/>
        </authorList>
    </citation>
    <scope>NUCLEOTIDE SEQUENCE [LARGE SCALE GENOMIC DNA]</scope>
    <source>
        <strain evidence="10">floridensis</strain>
    </source>
</reference>
<keyword evidence="4 6" id="KW-0808">Transferase</keyword>
<evidence type="ECO:0000259" key="8">
    <source>
        <dbReference type="PROSITE" id="PS51186"/>
    </source>
</evidence>
<dbReference type="Gene3D" id="3.40.630.170">
    <property type="match status" value="1"/>
</dbReference>
<dbReference type="OrthoDB" id="60315at2759"/>
<evidence type="ECO:0000256" key="3">
    <source>
        <dbReference type="ARBA" id="ARBA00022240"/>
    </source>
</evidence>
<dbReference type="PANTHER" id="PTHR11377:SF5">
    <property type="entry name" value="GLYCYLPEPTIDE N-TETRADECANOYLTRANSFERASE"/>
    <property type="match status" value="1"/>
</dbReference>
<dbReference type="PANTHER" id="PTHR11377">
    <property type="entry name" value="N-MYRISTOYL TRANSFERASE"/>
    <property type="match status" value="1"/>
</dbReference>
<dbReference type="HOGENOM" id="CLU_022882_0_0_1"/>
<gene>
    <name evidence="9" type="ORF">VCUG_00218</name>
</gene>
<dbReference type="InterPro" id="IPR016181">
    <property type="entry name" value="Acyl_CoA_acyltransferase"/>
</dbReference>
<dbReference type="VEuPathDB" id="MicrosporidiaDB:VCUG_00218"/>
<evidence type="ECO:0000256" key="7">
    <source>
        <dbReference type="RuleBase" id="RU004178"/>
    </source>
</evidence>